<gene>
    <name evidence="2" type="ORF">CBR_g39776</name>
</gene>
<proteinExistence type="predicted"/>
<dbReference type="Gramene" id="GBG85210">
    <property type="protein sequence ID" value="GBG85210"/>
    <property type="gene ID" value="CBR_g39776"/>
</dbReference>
<evidence type="ECO:0000313" key="3">
    <source>
        <dbReference type="Proteomes" id="UP000265515"/>
    </source>
</evidence>
<accession>A0A388LS85</accession>
<reference evidence="2 3" key="1">
    <citation type="journal article" date="2018" name="Cell">
        <title>The Chara Genome: Secondary Complexity and Implications for Plant Terrestrialization.</title>
        <authorList>
            <person name="Nishiyama T."/>
            <person name="Sakayama H."/>
            <person name="Vries J.D."/>
            <person name="Buschmann H."/>
            <person name="Saint-Marcoux D."/>
            <person name="Ullrich K.K."/>
            <person name="Haas F.B."/>
            <person name="Vanderstraeten L."/>
            <person name="Becker D."/>
            <person name="Lang D."/>
            <person name="Vosolsobe S."/>
            <person name="Rombauts S."/>
            <person name="Wilhelmsson P.K.I."/>
            <person name="Janitza P."/>
            <person name="Kern R."/>
            <person name="Heyl A."/>
            <person name="Rumpler F."/>
            <person name="Villalobos L.I.A.C."/>
            <person name="Clay J.M."/>
            <person name="Skokan R."/>
            <person name="Toyoda A."/>
            <person name="Suzuki Y."/>
            <person name="Kagoshima H."/>
            <person name="Schijlen E."/>
            <person name="Tajeshwar N."/>
            <person name="Catarino B."/>
            <person name="Hetherington A.J."/>
            <person name="Saltykova A."/>
            <person name="Bonnot C."/>
            <person name="Breuninger H."/>
            <person name="Symeonidi A."/>
            <person name="Radhakrishnan G.V."/>
            <person name="Van Nieuwerburgh F."/>
            <person name="Deforce D."/>
            <person name="Chang C."/>
            <person name="Karol K.G."/>
            <person name="Hedrich R."/>
            <person name="Ulvskov P."/>
            <person name="Glockner G."/>
            <person name="Delwiche C.F."/>
            <person name="Petrasek J."/>
            <person name="Van de Peer Y."/>
            <person name="Friml J."/>
            <person name="Beilby M."/>
            <person name="Dolan L."/>
            <person name="Kohara Y."/>
            <person name="Sugano S."/>
            <person name="Fujiyama A."/>
            <person name="Delaux P.-M."/>
            <person name="Quint M."/>
            <person name="TheiBen G."/>
            <person name="Hagemann M."/>
            <person name="Harholt J."/>
            <person name="Dunand C."/>
            <person name="Zachgo S."/>
            <person name="Langdale J."/>
            <person name="Maumus F."/>
            <person name="Straeten D.V.D."/>
            <person name="Gould S.B."/>
            <person name="Rensing S.A."/>
        </authorList>
    </citation>
    <scope>NUCLEOTIDE SEQUENCE [LARGE SCALE GENOMIC DNA]</scope>
    <source>
        <strain evidence="2 3">S276</strain>
    </source>
</reference>
<feature type="compositionally biased region" description="Polar residues" evidence="1">
    <location>
        <begin position="29"/>
        <end position="49"/>
    </location>
</feature>
<protein>
    <submittedName>
        <fullName evidence="2">Uncharacterized protein</fullName>
    </submittedName>
</protein>
<evidence type="ECO:0000256" key="1">
    <source>
        <dbReference type="SAM" id="MobiDB-lite"/>
    </source>
</evidence>
<dbReference type="AlphaFoldDB" id="A0A388LS85"/>
<comment type="caution">
    <text evidence="2">The sequence shown here is derived from an EMBL/GenBank/DDBJ whole genome shotgun (WGS) entry which is preliminary data.</text>
</comment>
<feature type="region of interest" description="Disordered" evidence="1">
    <location>
        <begin position="28"/>
        <end position="73"/>
    </location>
</feature>
<evidence type="ECO:0000313" key="2">
    <source>
        <dbReference type="EMBL" id="GBG85210.1"/>
    </source>
</evidence>
<organism evidence="2 3">
    <name type="scientific">Chara braunii</name>
    <name type="common">Braun's stonewort</name>
    <dbReference type="NCBI Taxonomy" id="69332"/>
    <lineage>
        <taxon>Eukaryota</taxon>
        <taxon>Viridiplantae</taxon>
        <taxon>Streptophyta</taxon>
        <taxon>Charophyceae</taxon>
        <taxon>Charales</taxon>
        <taxon>Characeae</taxon>
        <taxon>Chara</taxon>
    </lineage>
</organism>
<sequence length="97" mass="9868">MRLPGSRAERSGIIMMAGLAVGLRHLSSPAHSQTTGAIRRSTGSAQSSAPHLAMASGQRWYGGGGEEEEGRRATVAASVGGHGGDAGMFLKLLHSVG</sequence>
<dbReference type="EMBL" id="BFEA01000509">
    <property type="protein sequence ID" value="GBG85210.1"/>
    <property type="molecule type" value="Genomic_DNA"/>
</dbReference>
<name>A0A388LS85_CHABU</name>
<dbReference type="Proteomes" id="UP000265515">
    <property type="component" value="Unassembled WGS sequence"/>
</dbReference>
<keyword evidence="3" id="KW-1185">Reference proteome</keyword>